<accession>A0A1H1ZZ26</accession>
<dbReference type="AlphaFoldDB" id="A0A1H1ZZ26"/>
<gene>
    <name evidence="1" type="ORF">SAMN04489716_3576</name>
</gene>
<proteinExistence type="predicted"/>
<sequence length="146" mass="16389">MSVQDDLRPLFTEADAAETQAALALQPVEVDPGLVLDADTAGLLRDGLGRYDMDIRWMAHLDDGGVLRLWRSWTGIQVYEARVTGDVISDLQVEEHPERYQGRMEDEPEMFERVLIACVRHLRYFRAGHTPYGPSASAGPEPAPWP</sequence>
<dbReference type="EMBL" id="LT629758">
    <property type="protein sequence ID" value="SDT38964.1"/>
    <property type="molecule type" value="Genomic_DNA"/>
</dbReference>
<dbReference type="OrthoDB" id="487531at2"/>
<evidence type="ECO:0000313" key="2">
    <source>
        <dbReference type="Proteomes" id="UP000198688"/>
    </source>
</evidence>
<dbReference type="RefSeq" id="WP_092545675.1">
    <property type="nucleotide sequence ID" value="NZ_BOMJ01000010.1"/>
</dbReference>
<dbReference type="Proteomes" id="UP000198688">
    <property type="component" value="Chromosome I"/>
</dbReference>
<protein>
    <submittedName>
        <fullName evidence="1">Uncharacterized protein</fullName>
    </submittedName>
</protein>
<organism evidence="1 2">
    <name type="scientific">Actinoplanes derwentensis</name>
    <dbReference type="NCBI Taxonomy" id="113562"/>
    <lineage>
        <taxon>Bacteria</taxon>
        <taxon>Bacillati</taxon>
        <taxon>Actinomycetota</taxon>
        <taxon>Actinomycetes</taxon>
        <taxon>Micromonosporales</taxon>
        <taxon>Micromonosporaceae</taxon>
        <taxon>Actinoplanes</taxon>
    </lineage>
</organism>
<reference evidence="1 2" key="1">
    <citation type="submission" date="2016-10" db="EMBL/GenBank/DDBJ databases">
        <authorList>
            <person name="de Groot N.N."/>
        </authorList>
    </citation>
    <scope>NUCLEOTIDE SEQUENCE [LARGE SCALE GENOMIC DNA]</scope>
    <source>
        <strain evidence="1 2">DSM 43941</strain>
    </source>
</reference>
<dbReference type="STRING" id="113562.SAMN04489716_3576"/>
<keyword evidence="2" id="KW-1185">Reference proteome</keyword>
<name>A0A1H1ZZ26_9ACTN</name>
<evidence type="ECO:0000313" key="1">
    <source>
        <dbReference type="EMBL" id="SDT38964.1"/>
    </source>
</evidence>